<proteinExistence type="predicted"/>
<dbReference type="EMBL" id="LS398550">
    <property type="protein sequence ID" value="SPR10762.1"/>
    <property type="molecule type" value="Genomic_DNA"/>
</dbReference>
<evidence type="ECO:0000256" key="1">
    <source>
        <dbReference type="SAM" id="Coils"/>
    </source>
</evidence>
<dbReference type="AlphaFoldDB" id="A0A2U3RC23"/>
<feature type="coiled-coil region" evidence="1">
    <location>
        <begin position="148"/>
        <end position="175"/>
    </location>
</feature>
<accession>A0A2U3RC23</accession>
<evidence type="ECO:0000313" key="5">
    <source>
        <dbReference type="Proteomes" id="UP000244992"/>
    </source>
</evidence>
<organism evidence="4 5">
    <name type="scientific">Orientia tsutsugamushi</name>
    <name type="common">Rickettsia tsutsugamushi</name>
    <dbReference type="NCBI Taxonomy" id="784"/>
    <lineage>
        <taxon>Bacteria</taxon>
        <taxon>Pseudomonadati</taxon>
        <taxon>Pseudomonadota</taxon>
        <taxon>Alphaproteobacteria</taxon>
        <taxon>Rickettsiales</taxon>
        <taxon>Rickettsiaceae</taxon>
        <taxon>Rickettsieae</taxon>
        <taxon>Orientia</taxon>
    </lineage>
</organism>
<dbReference type="RefSeq" id="WP_045916010.1">
    <property type="nucleotide sequence ID" value="NZ_LS398550.1"/>
</dbReference>
<keyword evidence="1" id="KW-0175">Coiled coil</keyword>
<keyword evidence="3" id="KW-0732">Signal</keyword>
<name>A0A2U3RC23_ORITS</name>
<feature type="compositionally biased region" description="Polar residues" evidence="2">
    <location>
        <begin position="184"/>
        <end position="197"/>
    </location>
</feature>
<evidence type="ECO:0000256" key="3">
    <source>
        <dbReference type="SAM" id="SignalP"/>
    </source>
</evidence>
<evidence type="ECO:0000313" key="4">
    <source>
        <dbReference type="EMBL" id="SPR10762.1"/>
    </source>
</evidence>
<gene>
    <name evidence="4" type="ORF">KATO_01736</name>
</gene>
<protein>
    <recommendedName>
        <fullName evidence="6">Conjugal transfer protein</fullName>
    </recommendedName>
</protein>
<evidence type="ECO:0008006" key="6">
    <source>
        <dbReference type="Google" id="ProtNLM"/>
    </source>
</evidence>
<reference evidence="5" key="1">
    <citation type="submission" date="2018-03" db="EMBL/GenBank/DDBJ databases">
        <authorList>
            <person name="Batty M. E."/>
            <person name="Batty M E."/>
        </authorList>
    </citation>
    <scope>NUCLEOTIDE SEQUENCE [LARGE SCALE GENOMIC DNA]</scope>
</reference>
<dbReference type="Proteomes" id="UP000244992">
    <property type="component" value="Chromosome I"/>
</dbReference>
<feature type="signal peptide" evidence="3">
    <location>
        <begin position="1"/>
        <end position="21"/>
    </location>
</feature>
<evidence type="ECO:0000256" key="2">
    <source>
        <dbReference type="SAM" id="MobiDB-lite"/>
    </source>
</evidence>
<feature type="region of interest" description="Disordered" evidence="2">
    <location>
        <begin position="183"/>
        <end position="203"/>
    </location>
</feature>
<sequence precursor="true">MVRFIFFIAVLVLMLTGATQSKTVNITNSFKDIKATGFIKEKRLPMYNYKYIRKAQQNVSQNNIDDDSDQEDEELTNAAAINRQMYRQMLEMEQQQSRANRKTKLGKSACYSSKLSKVSKILPNRIIPTRLLDKNQTAQVLQEKEVKTSNINVDCSNLQNKIDELEKELKLVKIQVKNPVAATSHAQANNVQTDPTENEQHFN</sequence>
<feature type="chain" id="PRO_5015782077" description="Conjugal transfer protein" evidence="3">
    <location>
        <begin position="22"/>
        <end position="203"/>
    </location>
</feature>